<dbReference type="Pfam" id="PF01555">
    <property type="entry name" value="N6_N4_Mtase"/>
    <property type="match status" value="2"/>
</dbReference>
<dbReference type="InterPro" id="IPR029063">
    <property type="entry name" value="SAM-dependent_MTases_sf"/>
</dbReference>
<dbReference type="RefSeq" id="WP_035313536.1">
    <property type="nucleotide sequence ID" value="NZ_AODH01000011.1"/>
</dbReference>
<dbReference type="SUPFAM" id="SSF53335">
    <property type="entry name" value="S-adenosyl-L-methionine-dependent methyltransferases"/>
    <property type="match status" value="2"/>
</dbReference>
<evidence type="ECO:0000256" key="3">
    <source>
        <dbReference type="ARBA" id="ARBA00022679"/>
    </source>
</evidence>
<keyword evidence="4" id="KW-0680">Restriction system</keyword>
<dbReference type="PROSITE" id="PS00092">
    <property type="entry name" value="N6_MTASE"/>
    <property type="match status" value="1"/>
</dbReference>
<dbReference type="GO" id="GO:0032259">
    <property type="term" value="P:methylation"/>
    <property type="evidence" value="ECO:0007669"/>
    <property type="project" value="UniProtKB-KW"/>
</dbReference>
<comment type="similarity">
    <text evidence="1">Belongs to the N(4)/N(6)-methyltransferase family.</text>
</comment>
<feature type="domain" description="DNA methylase N-4/N-6" evidence="5">
    <location>
        <begin position="101"/>
        <end position="154"/>
    </location>
</feature>
<dbReference type="InterPro" id="IPR002052">
    <property type="entry name" value="DNA_methylase_N6_adenine_CS"/>
</dbReference>
<dbReference type="GO" id="GO:0008170">
    <property type="term" value="F:N-methyltransferase activity"/>
    <property type="evidence" value="ECO:0007669"/>
    <property type="project" value="InterPro"/>
</dbReference>
<dbReference type="GO" id="GO:0003677">
    <property type="term" value="F:DNA binding"/>
    <property type="evidence" value="ECO:0007669"/>
    <property type="project" value="InterPro"/>
</dbReference>
<evidence type="ECO:0000259" key="5">
    <source>
        <dbReference type="Pfam" id="PF01555"/>
    </source>
</evidence>
<dbReference type="STRING" id="1265861.BCAMP_03305"/>
<dbReference type="Gene3D" id="3.40.50.150">
    <property type="entry name" value="Vaccinia Virus protein VP39"/>
    <property type="match status" value="2"/>
</dbReference>
<reference evidence="6 7" key="1">
    <citation type="submission" date="2012-12" db="EMBL/GenBank/DDBJ databases">
        <title>Novel taxa of Listeriaceae from agricultural environments in the United States.</title>
        <authorList>
            <person name="den Bakker H.C."/>
            <person name="Allred A."/>
            <person name="Warchocki S."/>
            <person name="Wright E.M."/>
            <person name="Burrell A."/>
            <person name="Nightingale K.K."/>
            <person name="Kephart D."/>
            <person name="Wiedmann M."/>
        </authorList>
    </citation>
    <scope>NUCLEOTIDE SEQUENCE [LARGE SCALE GENOMIC DNA]</scope>
    <source>
        <strain evidence="6 7">FSL F6-1037</strain>
    </source>
</reference>
<dbReference type="GO" id="GO:0009307">
    <property type="term" value="P:DNA restriction-modification system"/>
    <property type="evidence" value="ECO:0007669"/>
    <property type="project" value="UniProtKB-KW"/>
</dbReference>
<evidence type="ECO:0000313" key="7">
    <source>
        <dbReference type="Proteomes" id="UP000019243"/>
    </source>
</evidence>
<dbReference type="InterPro" id="IPR002941">
    <property type="entry name" value="DNA_methylase_N4/N6"/>
</dbReference>
<evidence type="ECO:0000256" key="4">
    <source>
        <dbReference type="ARBA" id="ARBA00022747"/>
    </source>
</evidence>
<dbReference type="AlphaFoldDB" id="W7D0R3"/>
<evidence type="ECO:0000256" key="2">
    <source>
        <dbReference type="ARBA" id="ARBA00022603"/>
    </source>
</evidence>
<comment type="caution">
    <text evidence="6">The sequence shown here is derived from an EMBL/GenBank/DDBJ whole genome shotgun (WGS) entry which is preliminary data.</text>
</comment>
<keyword evidence="3" id="KW-0808">Transferase</keyword>
<keyword evidence="2 6" id="KW-0489">Methyltransferase</keyword>
<protein>
    <submittedName>
        <fullName evidence="6">DNA methylase N-4/N-6 domain-containing protein</fullName>
    </submittedName>
</protein>
<dbReference type="Proteomes" id="UP000019243">
    <property type="component" value="Unassembled WGS sequence"/>
</dbReference>
<name>W7D0R3_9LIST</name>
<evidence type="ECO:0000256" key="1">
    <source>
        <dbReference type="ARBA" id="ARBA00006594"/>
    </source>
</evidence>
<evidence type="ECO:0000313" key="6">
    <source>
        <dbReference type="EMBL" id="EUJ41576.1"/>
    </source>
</evidence>
<dbReference type="PATRIC" id="fig|1265861.3.peg.646"/>
<feature type="domain" description="DNA methylase N-4/N-6" evidence="5">
    <location>
        <begin position="481"/>
        <end position="617"/>
    </location>
</feature>
<organism evidence="6 7">
    <name type="scientific">Brochothrix campestris FSL F6-1037</name>
    <dbReference type="NCBI Taxonomy" id="1265861"/>
    <lineage>
        <taxon>Bacteria</taxon>
        <taxon>Bacillati</taxon>
        <taxon>Bacillota</taxon>
        <taxon>Bacilli</taxon>
        <taxon>Bacillales</taxon>
        <taxon>Listeriaceae</taxon>
        <taxon>Brochothrix</taxon>
    </lineage>
</organism>
<accession>W7D0R3</accession>
<gene>
    <name evidence="6" type="ORF">BCAMP_03305</name>
</gene>
<sequence>MDQDSLFEEENRPVECLGMTFESDNERREYFRNELRKKLPDLRSIEGFPIGEDEDIIELSDPPYYTACPNPWMNEFVSNNKQIDEAYTELKPYTADVSEGKNEPIYNVHTYHTKVPPKAIMRYLLHYTMPGDFIFDGFSGTGMTGVASSYLNIESKVRELGYDLKDKRVVDSSGVVVGNMGERNVLLQDLSPQATFISSCLNKPIDIESFLKEANTILNNLEEKYKNFFITHREEREFKVNYWVWSDVFVCSSCSEEIVFFDAASDDDGKVQKEFACPNCKARLTKNKLNRAFEKKHDPTIDKIVNEAKRVIVLVNYTNYNGKKILERATKKDIELFKKIDSEEITNWLPTNEIPNGDEIPRVRRLGITNVNQLYFKKSQIILSDFREKINNSNNKDFLLLLFTSQLINISKLNRFRPGVSFPYNPMSGTMYIGSLVSESNVIDAYRNKLKKFEKAFIIKNRNTMISTQSSTKINLNDNSIDYIFTDPPFGANLMYSELSFMWETWLKIQTNTDKETIISKKQNKAVDEYLRLLTATFSEYYRILKPNKWITVEFSNSKASVWNAIQDAMQKSGFIIANVSALDKQQGSFKAVTTTTAVKQDLVISAYKPLESNISKIKEANGSETSAWLFIDQHLLKLPVFDGERGEATIVTERTPRILFDRMIAYHVQSGMAVPISSAEFQEKVAQKYVMRDGMVFLESQVAEYDKKRILAKEFSQQSLFVSDEGSAIEWLRQQLMKKPQSRQDIHPQFMKEIQYIAKHEELPELDNLLAENFLLYDSEDVVPDQIAAYLRKNYHDMRGLENQDDKMKSKAKNRWYVPDPNKQADLEKLREKSLLREFNHYVEEVSGTKKKLKLFRSEAIRAGFKKAWSEKDYQKIVDVAEYLPEKIIQEDDKLLMFHTHALMRLDI</sequence>
<keyword evidence="7" id="KW-1185">Reference proteome</keyword>
<proteinExistence type="inferred from homology"/>
<dbReference type="EMBL" id="AODH01000011">
    <property type="protein sequence ID" value="EUJ41576.1"/>
    <property type="molecule type" value="Genomic_DNA"/>
</dbReference>
<dbReference type="OrthoDB" id="9800801at2"/>